<reference evidence="1" key="1">
    <citation type="submission" date="2022-06" db="EMBL/GenBank/DDBJ databases">
        <title>Diverse halophilic archaea isolated from saline environments.</title>
        <authorList>
            <person name="Cui H.-L."/>
        </authorList>
    </citation>
    <scope>NUCLEOTIDE SEQUENCE</scope>
    <source>
        <strain evidence="1">WLHS1</strain>
        <plasmid evidence="1">unnamed2</plasmid>
    </source>
</reference>
<keyword evidence="1" id="KW-0614">Plasmid</keyword>
<name>A0A9E7SWV9_9EURY</name>
<evidence type="ECO:0000313" key="1">
    <source>
        <dbReference type="EMBL" id="UTF55840.1"/>
    </source>
</evidence>
<dbReference type="Proteomes" id="UP001056855">
    <property type="component" value="Plasmid unnamed2"/>
</dbReference>
<evidence type="ECO:0000313" key="2">
    <source>
        <dbReference type="Proteomes" id="UP001056855"/>
    </source>
</evidence>
<protein>
    <submittedName>
        <fullName evidence="1">Uncharacterized protein</fullName>
    </submittedName>
</protein>
<gene>
    <name evidence="1" type="ORF">NGM29_20370</name>
</gene>
<proteinExistence type="predicted"/>
<dbReference type="EMBL" id="CP100357">
    <property type="protein sequence ID" value="UTF55840.1"/>
    <property type="molecule type" value="Genomic_DNA"/>
</dbReference>
<geneLocation type="plasmid" evidence="1 2">
    <name>unnamed2</name>
</geneLocation>
<dbReference type="RefSeq" id="WP_254161277.1">
    <property type="nucleotide sequence ID" value="NZ_CP100357.1"/>
</dbReference>
<dbReference type="KEGG" id="sawl:NGM29_20370"/>
<dbReference type="AlphaFoldDB" id="A0A9E7SWV9"/>
<keyword evidence="2" id="KW-1185">Reference proteome</keyword>
<accession>A0A9E7SWV9</accession>
<dbReference type="GeneID" id="73292454"/>
<organism evidence="1 2">
    <name type="scientific">Natronosalvus rutilus</name>
    <dbReference type="NCBI Taxonomy" id="2953753"/>
    <lineage>
        <taxon>Archaea</taxon>
        <taxon>Methanobacteriati</taxon>
        <taxon>Methanobacteriota</taxon>
        <taxon>Stenosarchaea group</taxon>
        <taxon>Halobacteria</taxon>
        <taxon>Halobacteriales</taxon>
        <taxon>Natrialbaceae</taxon>
        <taxon>Natronosalvus</taxon>
    </lineage>
</organism>
<sequence>MMGEDEPVEHCTLAESENLFEALAAAEIEHLDVDEHRTIVIYHQAILMVIVTEGQATAAQAFDVEFWKGPPNASSPDPGEFLTTFLEELIATTEVSRSVTHD</sequence>